<protein>
    <submittedName>
        <fullName evidence="1">Uncharacterized protein</fullName>
    </submittedName>
</protein>
<evidence type="ECO:0000313" key="1">
    <source>
        <dbReference type="EMBL" id="PSR24889.1"/>
    </source>
</evidence>
<proteinExistence type="predicted"/>
<dbReference type="Proteomes" id="UP000242699">
    <property type="component" value="Unassembled WGS sequence"/>
</dbReference>
<evidence type="ECO:0000313" key="2">
    <source>
        <dbReference type="Proteomes" id="UP000242699"/>
    </source>
</evidence>
<reference evidence="1 2" key="1">
    <citation type="journal article" date="2014" name="BMC Genomics">
        <title>Comparison of environmental and isolate Sulfobacillus genomes reveals diverse carbon, sulfur, nitrogen, and hydrogen metabolisms.</title>
        <authorList>
            <person name="Justice N.B."/>
            <person name="Norman A."/>
            <person name="Brown C.T."/>
            <person name="Singh A."/>
            <person name="Thomas B.C."/>
            <person name="Banfield J.F."/>
        </authorList>
    </citation>
    <scope>NUCLEOTIDE SEQUENCE [LARGE SCALE GENOMIC DNA]</scope>
    <source>
        <strain evidence="1">AMDSBA1</strain>
    </source>
</reference>
<sequence>MTAEKTDTRGAVDRAAAWVSFQVCPICGVLMKDGQIFAHRHRPCSSQQTYSGTFWLGEQ</sequence>
<comment type="caution">
    <text evidence="1">The sequence shown here is derived from an EMBL/GenBank/DDBJ whole genome shotgun (WGS) entry which is preliminary data.</text>
</comment>
<gene>
    <name evidence="1" type="ORF">C7B43_18005</name>
</gene>
<accession>A0A2T2WRM0</accession>
<dbReference type="EMBL" id="PXYT01000065">
    <property type="protein sequence ID" value="PSR24889.1"/>
    <property type="molecule type" value="Genomic_DNA"/>
</dbReference>
<dbReference type="AlphaFoldDB" id="A0A2T2WRM0"/>
<name>A0A2T2WRM0_9FIRM</name>
<organism evidence="1 2">
    <name type="scientific">Sulfobacillus benefaciens</name>
    <dbReference type="NCBI Taxonomy" id="453960"/>
    <lineage>
        <taxon>Bacteria</taxon>
        <taxon>Bacillati</taxon>
        <taxon>Bacillota</taxon>
        <taxon>Clostridia</taxon>
        <taxon>Eubacteriales</taxon>
        <taxon>Clostridiales Family XVII. Incertae Sedis</taxon>
        <taxon>Sulfobacillus</taxon>
    </lineage>
</organism>